<proteinExistence type="inferred from homology"/>
<dbReference type="Pfam" id="PF01060">
    <property type="entry name" value="TTR-52"/>
    <property type="match status" value="1"/>
</dbReference>
<dbReference type="InterPro" id="IPR001534">
    <property type="entry name" value="Transthyretin-like"/>
</dbReference>
<evidence type="ECO:0000256" key="2">
    <source>
        <dbReference type="ARBA" id="ARBA00010112"/>
    </source>
</evidence>
<comment type="similarity">
    <text evidence="2">Belongs to the nematode transthyretin-like family.</text>
</comment>
<dbReference type="PANTHER" id="PTHR21700:SF112">
    <property type="entry name" value="TRANSTHYRETIN-RELATED FAMILY DOMAIN"/>
    <property type="match status" value="1"/>
</dbReference>
<comment type="subcellular location">
    <subcellularLocation>
        <location evidence="1">Secreted</location>
    </subcellularLocation>
</comment>
<evidence type="ECO:0000256" key="4">
    <source>
        <dbReference type="ARBA" id="ARBA00022729"/>
    </source>
</evidence>
<feature type="chain" id="PRO_5036952314" evidence="5">
    <location>
        <begin position="24"/>
        <end position="143"/>
    </location>
</feature>
<evidence type="ECO:0000313" key="7">
    <source>
        <dbReference type="WBParaSite" id="Minc3s00001g00003"/>
    </source>
</evidence>
<keyword evidence="4 5" id="KW-0732">Signal</keyword>
<evidence type="ECO:0000256" key="1">
    <source>
        <dbReference type="ARBA" id="ARBA00004613"/>
    </source>
</evidence>
<dbReference type="Gene3D" id="2.60.40.3330">
    <property type="match status" value="1"/>
</dbReference>
<dbReference type="Proteomes" id="UP000887563">
    <property type="component" value="Unplaced"/>
</dbReference>
<feature type="signal peptide" evidence="5">
    <location>
        <begin position="1"/>
        <end position="23"/>
    </location>
</feature>
<name>A0A914KFK8_MELIC</name>
<evidence type="ECO:0000256" key="3">
    <source>
        <dbReference type="ARBA" id="ARBA00022525"/>
    </source>
</evidence>
<keyword evidence="3" id="KW-0964">Secreted</keyword>
<evidence type="ECO:0000313" key="6">
    <source>
        <dbReference type="Proteomes" id="UP000887563"/>
    </source>
</evidence>
<dbReference type="PANTHER" id="PTHR21700">
    <property type="entry name" value="TRANSTHYRETIN-LIKE FAMILY PROTEIN-RELATED"/>
    <property type="match status" value="1"/>
</dbReference>
<sequence>MFGKSAALIPLLFLIISIISVNAFRQQTVGVRGRLMCGNQPLKDTQVKLWNKHIGSDNQLAAVKTDKNGNFEMQGGVGQITKMDVHFKIYHDCNDGIKPCQRKIDLGVPDEYITRSDRVQKWFEAGTMNMEFKFPDEERSCVN</sequence>
<dbReference type="GO" id="GO:0009986">
    <property type="term" value="C:cell surface"/>
    <property type="evidence" value="ECO:0007669"/>
    <property type="project" value="InterPro"/>
</dbReference>
<reference evidence="7" key="1">
    <citation type="submission" date="2022-11" db="UniProtKB">
        <authorList>
            <consortium name="WormBaseParasite"/>
        </authorList>
    </citation>
    <scope>IDENTIFICATION</scope>
</reference>
<organism evidence="6 7">
    <name type="scientific">Meloidogyne incognita</name>
    <name type="common">Southern root-knot nematode worm</name>
    <name type="synonym">Oxyuris incognita</name>
    <dbReference type="NCBI Taxonomy" id="6306"/>
    <lineage>
        <taxon>Eukaryota</taxon>
        <taxon>Metazoa</taxon>
        <taxon>Ecdysozoa</taxon>
        <taxon>Nematoda</taxon>
        <taxon>Chromadorea</taxon>
        <taxon>Rhabditida</taxon>
        <taxon>Tylenchina</taxon>
        <taxon>Tylenchomorpha</taxon>
        <taxon>Tylenchoidea</taxon>
        <taxon>Meloidogynidae</taxon>
        <taxon>Meloidogyninae</taxon>
        <taxon>Meloidogyne</taxon>
        <taxon>Meloidogyne incognita group</taxon>
    </lineage>
</organism>
<dbReference type="AlphaFoldDB" id="A0A914KFK8"/>
<dbReference type="GO" id="GO:0005576">
    <property type="term" value="C:extracellular region"/>
    <property type="evidence" value="ECO:0007669"/>
    <property type="project" value="UniProtKB-SubCell"/>
</dbReference>
<keyword evidence="6" id="KW-1185">Reference proteome</keyword>
<evidence type="ECO:0000256" key="5">
    <source>
        <dbReference type="SAM" id="SignalP"/>
    </source>
</evidence>
<dbReference type="WBParaSite" id="Minc3s00001g00003">
    <property type="protein sequence ID" value="Minc3s00001g00003"/>
    <property type="gene ID" value="Minc3s00001g00003"/>
</dbReference>
<accession>A0A914KFK8</accession>
<dbReference type="InterPro" id="IPR038479">
    <property type="entry name" value="Transthyretin-like_sf"/>
</dbReference>
<protein>
    <submittedName>
        <fullName evidence="7">Uncharacterized protein</fullName>
    </submittedName>
</protein>